<feature type="domain" description="M23ase beta-sheet core" evidence="3">
    <location>
        <begin position="499"/>
        <end position="596"/>
    </location>
</feature>
<comment type="caution">
    <text evidence="4">The sequence shown here is derived from an EMBL/GenBank/DDBJ whole genome shotgun (WGS) entry which is preliminary data.</text>
</comment>
<dbReference type="CDD" id="cd12797">
    <property type="entry name" value="M23_peptidase"/>
    <property type="match status" value="1"/>
</dbReference>
<gene>
    <name evidence="4" type="ORF">D3Z33_12110</name>
</gene>
<feature type="transmembrane region" description="Helical" evidence="2">
    <location>
        <begin position="26"/>
        <end position="51"/>
    </location>
</feature>
<dbReference type="InterPro" id="IPR050570">
    <property type="entry name" value="Cell_wall_metabolism_enzyme"/>
</dbReference>
<dbReference type="Gene3D" id="2.70.70.10">
    <property type="entry name" value="Glucose Permease (Domain IIA)"/>
    <property type="match status" value="1"/>
</dbReference>
<keyword evidence="2" id="KW-1133">Transmembrane helix</keyword>
<sequence length="601" mass="67977">MQEQENKNIVVEMAKRKAKSLAMKKLKLWLGSIVVPSLGTIILISIAFIAITRGATMVSDAFNDSKQSGVSENTETENFKIWAENLSEDELKSLQDRGSPLNPELIPDYADIEIRSTPKNVPATKTIITEKNGNRDVKKEKITLDVEDIVEPYKLDWKLIAGLEIVNPNHNVWEGKNEKYLADIESNLKPKFSFLTNKNTKDTITTIKHYEEVLNDKGEVELKVTKEKITEKMPLAHLEYVKGVFTNYNFTYNYDVKTNETDWKKSKVQTKTGTYQEEGYWETVKGGTEKVYVEPVYGKETRRIKVKDGYWIFAPNEFGIWQRIWIDPVYETKTVTVVKEKGYYKTVDLPDEKKWVEGEIKEVKLKKWTETKEIIIEDKVAEVLEEPNFERIKSTFDDNKLATTDIILLREIINNLPNSSGIVTELSKAMEIADIEEFKNINFEQSTGSGNGSVIGGGSGEIVEGNPSGKGFMFPVPDYNKVTSPFGYRTHPIYGTQRLHTGVDLAYAGKRVGERVIAAKDGIVTRSGWGGGYGLVIYLKHDGKYTTRYAHNSKLLVKVGERVKQGQVIARGGTTGNSTGPHLHFEIRINGQPVNPLPYIR</sequence>
<accession>A0A845R1J9</accession>
<dbReference type="PANTHER" id="PTHR21666">
    <property type="entry name" value="PEPTIDASE-RELATED"/>
    <property type="match status" value="1"/>
</dbReference>
<proteinExistence type="predicted"/>
<dbReference type="AlphaFoldDB" id="A0A845R1J9"/>
<keyword evidence="5" id="KW-1185">Reference proteome</keyword>
<reference evidence="4 5" key="1">
    <citation type="submission" date="2018-08" db="EMBL/GenBank/DDBJ databases">
        <title>Murine metabolic-syndrome-specific gut microbial biobank.</title>
        <authorList>
            <person name="Liu C."/>
        </authorList>
    </citation>
    <scope>NUCLEOTIDE SEQUENCE [LARGE SCALE GENOMIC DNA]</scope>
    <source>
        <strain evidence="4 5">583</strain>
    </source>
</reference>
<dbReference type="OrthoDB" id="9809488at2"/>
<protein>
    <submittedName>
        <fullName evidence="4">M23 family metallopeptidase</fullName>
    </submittedName>
</protein>
<dbReference type="InterPro" id="IPR016047">
    <property type="entry name" value="M23ase_b-sheet_dom"/>
</dbReference>
<keyword evidence="2" id="KW-0472">Membrane</keyword>
<evidence type="ECO:0000313" key="4">
    <source>
        <dbReference type="EMBL" id="NBI07596.1"/>
    </source>
</evidence>
<dbReference type="InterPro" id="IPR011055">
    <property type="entry name" value="Dup_hybrid_motif"/>
</dbReference>
<dbReference type="Pfam" id="PF01551">
    <property type="entry name" value="Peptidase_M23"/>
    <property type="match status" value="1"/>
</dbReference>
<dbReference type="EMBL" id="QXXA01000013">
    <property type="protein sequence ID" value="NBI07596.1"/>
    <property type="molecule type" value="Genomic_DNA"/>
</dbReference>
<evidence type="ECO:0000256" key="1">
    <source>
        <dbReference type="ARBA" id="ARBA00022729"/>
    </source>
</evidence>
<evidence type="ECO:0000313" key="5">
    <source>
        <dbReference type="Proteomes" id="UP000467132"/>
    </source>
</evidence>
<keyword evidence="1" id="KW-0732">Signal</keyword>
<dbReference type="Proteomes" id="UP000467132">
    <property type="component" value="Unassembled WGS sequence"/>
</dbReference>
<dbReference type="RefSeq" id="WP_160198066.1">
    <property type="nucleotide sequence ID" value="NZ_QXXA01000013.1"/>
</dbReference>
<organism evidence="4 5">
    <name type="scientific">Senegalia massiliensis</name>
    <dbReference type="NCBI Taxonomy" id="1720316"/>
    <lineage>
        <taxon>Bacteria</taxon>
        <taxon>Bacillati</taxon>
        <taxon>Bacillota</taxon>
        <taxon>Clostridia</taxon>
        <taxon>Eubacteriales</taxon>
        <taxon>Clostridiaceae</taxon>
        <taxon>Senegalia</taxon>
    </lineage>
</organism>
<evidence type="ECO:0000259" key="3">
    <source>
        <dbReference type="Pfam" id="PF01551"/>
    </source>
</evidence>
<dbReference type="GO" id="GO:0004222">
    <property type="term" value="F:metalloendopeptidase activity"/>
    <property type="evidence" value="ECO:0007669"/>
    <property type="project" value="TreeGrafter"/>
</dbReference>
<keyword evidence="2" id="KW-0812">Transmembrane</keyword>
<dbReference type="PANTHER" id="PTHR21666:SF289">
    <property type="entry name" value="L-ALA--D-GLU ENDOPEPTIDASE"/>
    <property type="match status" value="1"/>
</dbReference>
<name>A0A845R1J9_9CLOT</name>
<evidence type="ECO:0000256" key="2">
    <source>
        <dbReference type="SAM" id="Phobius"/>
    </source>
</evidence>
<dbReference type="SUPFAM" id="SSF51261">
    <property type="entry name" value="Duplicated hybrid motif"/>
    <property type="match status" value="1"/>
</dbReference>